<dbReference type="GO" id="GO:0006865">
    <property type="term" value="P:amino acid transport"/>
    <property type="evidence" value="ECO:0007669"/>
    <property type="project" value="InterPro"/>
</dbReference>
<dbReference type="PANTHER" id="PTHR38825:SF1">
    <property type="entry name" value="TRANSPORTER, LYSE FAMILY"/>
    <property type="match status" value="1"/>
</dbReference>
<feature type="transmembrane region" description="Helical" evidence="6">
    <location>
        <begin position="168"/>
        <end position="185"/>
    </location>
</feature>
<evidence type="ECO:0000256" key="1">
    <source>
        <dbReference type="ARBA" id="ARBA00004651"/>
    </source>
</evidence>
<evidence type="ECO:0000256" key="6">
    <source>
        <dbReference type="SAM" id="Phobius"/>
    </source>
</evidence>
<keyword evidence="2" id="KW-1003">Cell membrane</keyword>
<evidence type="ECO:0000313" key="8">
    <source>
        <dbReference type="Proteomes" id="UP000256329"/>
    </source>
</evidence>
<feature type="transmembrane region" description="Helical" evidence="6">
    <location>
        <begin position="192"/>
        <end position="210"/>
    </location>
</feature>
<dbReference type="AlphaFoldDB" id="A0A3D8P6B6"/>
<reference evidence="7 8" key="1">
    <citation type="submission" date="2018-08" db="EMBL/GenBank/DDBJ databases">
        <title>Form III RuBisCO-mediated autotrophy in Thermodesulfobium bacteria.</title>
        <authorList>
            <person name="Toshchakov S.V."/>
            <person name="Kublanov I.V."/>
            <person name="Frolov E."/>
            <person name="Bonch-Osmolovskaya E.A."/>
            <person name="Tourova T.P."/>
            <person name="Chernych N.A."/>
            <person name="Lebedinsky A.V."/>
        </authorList>
    </citation>
    <scope>NUCLEOTIDE SEQUENCE [LARGE SCALE GENOMIC DNA]</scope>
    <source>
        <strain evidence="7 8">SR</strain>
    </source>
</reference>
<keyword evidence="4 6" id="KW-1133">Transmembrane helix</keyword>
<feature type="transmembrane region" description="Helical" evidence="6">
    <location>
        <begin position="135"/>
        <end position="156"/>
    </location>
</feature>
<keyword evidence="3 6" id="KW-0812">Transmembrane</keyword>
<keyword evidence="8" id="KW-1185">Reference proteome</keyword>
<protein>
    <submittedName>
        <fullName evidence="7">Lysine transporter LysE</fullName>
    </submittedName>
</protein>
<sequence>MNLFAVFGTSFLVALTGAMAPGPLLTVTLAESARRGKKVGPLLVVGHAALELLLVVLLVLGLAPFLSRPQVVAVIGMVGGLFLFWMGASLLRDVIKGRLVLDLGAAGNRELGGGGAGKLIGLGAAVSLANPYWSLWWATVGFAYLTIALPMGPLGVGAFFTGHILADFLWYSVVAWAIASGRHFLGPRFYRGILGLSGIFLLGLAGYFVLSGLHFQGVF</sequence>
<evidence type="ECO:0000256" key="3">
    <source>
        <dbReference type="ARBA" id="ARBA00022692"/>
    </source>
</evidence>
<feature type="transmembrane region" description="Helical" evidence="6">
    <location>
        <begin position="71"/>
        <end position="91"/>
    </location>
</feature>
<comment type="subcellular location">
    <subcellularLocation>
        <location evidence="1">Cell membrane</location>
        <topology evidence="1">Multi-pass membrane protein</topology>
    </subcellularLocation>
</comment>
<name>A0A3D8P6B6_9THEO</name>
<dbReference type="EMBL" id="QSLN01000002">
    <property type="protein sequence ID" value="RDV84282.1"/>
    <property type="molecule type" value="Genomic_DNA"/>
</dbReference>
<dbReference type="Proteomes" id="UP000256329">
    <property type="component" value="Unassembled WGS sequence"/>
</dbReference>
<dbReference type="InterPro" id="IPR001123">
    <property type="entry name" value="LeuE-type"/>
</dbReference>
<evidence type="ECO:0000256" key="2">
    <source>
        <dbReference type="ARBA" id="ARBA00022475"/>
    </source>
</evidence>
<feature type="transmembrane region" description="Helical" evidence="6">
    <location>
        <begin position="42"/>
        <end position="64"/>
    </location>
</feature>
<proteinExistence type="predicted"/>
<gene>
    <name evidence="7" type="ORF">DXX99_02940</name>
</gene>
<keyword evidence="5 6" id="KW-0472">Membrane</keyword>
<dbReference type="OrthoDB" id="9784202at2"/>
<dbReference type="PANTHER" id="PTHR38825">
    <property type="entry name" value="LYSINE EXPORTER PROTEIN (LYSE/YGGA)"/>
    <property type="match status" value="1"/>
</dbReference>
<evidence type="ECO:0000256" key="4">
    <source>
        <dbReference type="ARBA" id="ARBA00022989"/>
    </source>
</evidence>
<comment type="caution">
    <text evidence="7">The sequence shown here is derived from an EMBL/GenBank/DDBJ whole genome shotgun (WGS) entry which is preliminary data.</text>
</comment>
<dbReference type="Pfam" id="PF01810">
    <property type="entry name" value="LysE"/>
    <property type="match status" value="1"/>
</dbReference>
<dbReference type="RefSeq" id="WP_115792101.1">
    <property type="nucleotide sequence ID" value="NZ_QSLN01000002.1"/>
</dbReference>
<accession>A0A3D8P6B6</accession>
<dbReference type="GO" id="GO:0005886">
    <property type="term" value="C:plasma membrane"/>
    <property type="evidence" value="ECO:0007669"/>
    <property type="project" value="UniProtKB-SubCell"/>
</dbReference>
<evidence type="ECO:0000256" key="5">
    <source>
        <dbReference type="ARBA" id="ARBA00023136"/>
    </source>
</evidence>
<organism evidence="7 8">
    <name type="scientific">Ammonifex thiophilus</name>
    <dbReference type="NCBI Taxonomy" id="444093"/>
    <lineage>
        <taxon>Bacteria</taxon>
        <taxon>Bacillati</taxon>
        <taxon>Bacillota</taxon>
        <taxon>Clostridia</taxon>
        <taxon>Thermoanaerobacterales</taxon>
        <taxon>Thermoanaerobacteraceae</taxon>
        <taxon>Ammonifex</taxon>
    </lineage>
</organism>
<evidence type="ECO:0000313" key="7">
    <source>
        <dbReference type="EMBL" id="RDV84282.1"/>
    </source>
</evidence>